<dbReference type="InterPro" id="IPR000160">
    <property type="entry name" value="GGDEF_dom"/>
</dbReference>
<proteinExistence type="predicted"/>
<dbReference type="PROSITE" id="PS50887">
    <property type="entry name" value="GGDEF"/>
    <property type="match status" value="1"/>
</dbReference>
<evidence type="ECO:0000256" key="7">
    <source>
        <dbReference type="SAM" id="MobiDB-lite"/>
    </source>
</evidence>
<dbReference type="InterPro" id="IPR001789">
    <property type="entry name" value="Sig_transdc_resp-reg_receiver"/>
</dbReference>
<accession>A0ABW2H2M2</accession>
<evidence type="ECO:0000256" key="1">
    <source>
        <dbReference type="ARBA" id="ARBA00022553"/>
    </source>
</evidence>
<feature type="modified residue" description="4-aspartylphosphate" evidence="6">
    <location>
        <position position="62"/>
    </location>
</feature>
<evidence type="ECO:0000256" key="5">
    <source>
        <dbReference type="ARBA" id="ARBA00023163"/>
    </source>
</evidence>
<comment type="caution">
    <text evidence="10">The sequence shown here is derived from an EMBL/GenBank/DDBJ whole genome shotgun (WGS) entry which is preliminary data.</text>
</comment>
<evidence type="ECO:0000256" key="6">
    <source>
        <dbReference type="PROSITE-ProRule" id="PRU00169"/>
    </source>
</evidence>
<dbReference type="Pfam" id="PF00072">
    <property type="entry name" value="Response_reg"/>
    <property type="match status" value="1"/>
</dbReference>
<dbReference type="PANTHER" id="PTHR48111">
    <property type="entry name" value="REGULATOR OF RPOS"/>
    <property type="match status" value="1"/>
</dbReference>
<evidence type="ECO:0000256" key="3">
    <source>
        <dbReference type="ARBA" id="ARBA00023015"/>
    </source>
</evidence>
<dbReference type="CDD" id="cd01949">
    <property type="entry name" value="GGDEF"/>
    <property type="match status" value="1"/>
</dbReference>
<evidence type="ECO:0000259" key="9">
    <source>
        <dbReference type="PROSITE" id="PS50887"/>
    </source>
</evidence>
<keyword evidence="1 6" id="KW-0597">Phosphoprotein</keyword>
<feature type="domain" description="GGDEF" evidence="9">
    <location>
        <begin position="162"/>
        <end position="316"/>
    </location>
</feature>
<evidence type="ECO:0000256" key="4">
    <source>
        <dbReference type="ARBA" id="ARBA00023125"/>
    </source>
</evidence>
<dbReference type="NCBIfam" id="TIGR00254">
    <property type="entry name" value="GGDEF"/>
    <property type="match status" value="1"/>
</dbReference>
<keyword evidence="4" id="KW-0238">DNA-binding</keyword>
<dbReference type="SMART" id="SM00448">
    <property type="entry name" value="REC"/>
    <property type="match status" value="1"/>
</dbReference>
<dbReference type="Gene3D" id="6.10.250.690">
    <property type="match status" value="1"/>
</dbReference>
<protein>
    <submittedName>
        <fullName evidence="10">Response regulator</fullName>
    </submittedName>
</protein>
<gene>
    <name evidence="10" type="ORF">ACFQO7_28795</name>
</gene>
<dbReference type="PANTHER" id="PTHR48111:SF1">
    <property type="entry name" value="TWO-COMPONENT RESPONSE REGULATOR ORR33"/>
    <property type="match status" value="1"/>
</dbReference>
<dbReference type="InterPro" id="IPR039420">
    <property type="entry name" value="WalR-like"/>
</dbReference>
<organism evidence="10 11">
    <name type="scientific">Catellatospora aurea</name>
    <dbReference type="NCBI Taxonomy" id="1337874"/>
    <lineage>
        <taxon>Bacteria</taxon>
        <taxon>Bacillati</taxon>
        <taxon>Actinomycetota</taxon>
        <taxon>Actinomycetes</taxon>
        <taxon>Micromonosporales</taxon>
        <taxon>Micromonosporaceae</taxon>
        <taxon>Catellatospora</taxon>
    </lineage>
</organism>
<reference evidence="11" key="1">
    <citation type="journal article" date="2019" name="Int. J. Syst. Evol. Microbiol.">
        <title>The Global Catalogue of Microorganisms (GCM) 10K type strain sequencing project: providing services to taxonomists for standard genome sequencing and annotation.</title>
        <authorList>
            <consortium name="The Broad Institute Genomics Platform"/>
            <consortium name="The Broad Institute Genome Sequencing Center for Infectious Disease"/>
            <person name="Wu L."/>
            <person name="Ma J."/>
        </authorList>
    </citation>
    <scope>NUCLEOTIDE SEQUENCE [LARGE SCALE GENOMIC DNA]</scope>
    <source>
        <strain evidence="11">CGMCC 1.9106</strain>
    </source>
</reference>
<evidence type="ECO:0000313" key="11">
    <source>
        <dbReference type="Proteomes" id="UP001596392"/>
    </source>
</evidence>
<dbReference type="SMART" id="SM00267">
    <property type="entry name" value="GGDEF"/>
    <property type="match status" value="1"/>
</dbReference>
<evidence type="ECO:0000313" key="10">
    <source>
        <dbReference type="EMBL" id="MFC7246495.1"/>
    </source>
</evidence>
<name>A0ABW2H2M2_9ACTN</name>
<keyword evidence="3" id="KW-0805">Transcription regulation</keyword>
<keyword evidence="5" id="KW-0804">Transcription</keyword>
<dbReference type="EMBL" id="JBHTAC010000040">
    <property type="protein sequence ID" value="MFC7246495.1"/>
    <property type="molecule type" value="Genomic_DNA"/>
</dbReference>
<feature type="domain" description="Response regulatory" evidence="8">
    <location>
        <begin position="13"/>
        <end position="129"/>
    </location>
</feature>
<dbReference type="Proteomes" id="UP001596392">
    <property type="component" value="Unassembled WGS sequence"/>
</dbReference>
<dbReference type="Gene3D" id="3.30.70.270">
    <property type="match status" value="1"/>
</dbReference>
<feature type="region of interest" description="Disordered" evidence="7">
    <location>
        <begin position="313"/>
        <end position="372"/>
    </location>
</feature>
<dbReference type="PROSITE" id="PS50110">
    <property type="entry name" value="RESPONSE_REGULATORY"/>
    <property type="match status" value="1"/>
</dbReference>
<keyword evidence="2" id="KW-0902">Two-component regulatory system</keyword>
<dbReference type="Pfam" id="PF00990">
    <property type="entry name" value="GGDEF"/>
    <property type="match status" value="1"/>
</dbReference>
<keyword evidence="11" id="KW-1185">Reference proteome</keyword>
<dbReference type="Gene3D" id="3.40.50.2300">
    <property type="match status" value="1"/>
</dbReference>
<evidence type="ECO:0000256" key="2">
    <source>
        <dbReference type="ARBA" id="ARBA00023012"/>
    </source>
</evidence>
<dbReference type="InterPro" id="IPR011006">
    <property type="entry name" value="CheY-like_superfamily"/>
</dbReference>
<dbReference type="SUPFAM" id="SSF52172">
    <property type="entry name" value="CheY-like"/>
    <property type="match status" value="1"/>
</dbReference>
<dbReference type="InterPro" id="IPR029787">
    <property type="entry name" value="Nucleotide_cyclase"/>
</dbReference>
<dbReference type="SUPFAM" id="SSF55073">
    <property type="entry name" value="Nucleotide cyclase"/>
    <property type="match status" value="1"/>
</dbReference>
<evidence type="ECO:0000259" key="8">
    <source>
        <dbReference type="PROSITE" id="PS50110"/>
    </source>
</evidence>
<dbReference type="RefSeq" id="WP_376809309.1">
    <property type="nucleotide sequence ID" value="NZ_JBHTAC010000040.1"/>
</dbReference>
<dbReference type="InterPro" id="IPR043128">
    <property type="entry name" value="Rev_trsase/Diguanyl_cyclase"/>
</dbReference>
<sequence>MTTEPQAAGQAEVILVVDDDPDIVRVVEVNLRLHGFDVMSAHSGPEALALLEHRRPDLALVDLMMPEMDGLELTRRLRADPMVTALPIIVLTAKALTSDKVAGLAAGADDYIVKPFDTSELIARVRATLRRNQEAREVSPLTGLAGNTRILREIADRLKAGDDYAVCYVDIDRFKSVNDVYGFGRGDQFISALARSMRRATVSVGLPPAFLGHVGGDDFVVVCHPSQVQEITSYAIYAFQQAADALYDPIDSARGYLEVVDRRGKVFVVNLVTLSIGVAVSTSRNFGHPSEVVAVASEMKAAAKKKYGNYVAIDQRSDRPAEPGDEAEPLPQRRPAGEMPLPQRRPAEDAAPGLPQQRVTESDTAAETGPHA</sequence>